<dbReference type="InterPro" id="IPR027266">
    <property type="entry name" value="TrmE/GcvT-like"/>
</dbReference>
<name>A0A5Q2QDK2_9GAMM</name>
<gene>
    <name evidence="1" type="ORF">GH975_07585</name>
</gene>
<dbReference type="RefSeq" id="WP_153713945.1">
    <property type="nucleotide sequence ID" value="NZ_CP045871.1"/>
</dbReference>
<accession>A0A5Q2QDK2</accession>
<dbReference type="Proteomes" id="UP000388235">
    <property type="component" value="Chromosome"/>
</dbReference>
<sequence>MDKLTAISALGASAALDKTIGAVHLTECSNALLSCATRRGQQGALDHALPGLPEVGRFADLTTLEAFWTGPQQWMLELPYDGEGDQAGAMAARLRGAASVTEQTDAWVRFDVRAPDLAVLFERLAMVDWRHFTVGCAQRGALEHLGCLFVRRATDSLSVYGPRSSAASLLHAIEQAAERIR</sequence>
<dbReference type="OrthoDB" id="7356349at2"/>
<proteinExistence type="predicted"/>
<evidence type="ECO:0000313" key="1">
    <source>
        <dbReference type="EMBL" id="QGG80441.1"/>
    </source>
</evidence>
<evidence type="ECO:0000313" key="2">
    <source>
        <dbReference type="Proteomes" id="UP000388235"/>
    </source>
</evidence>
<dbReference type="EMBL" id="CP045871">
    <property type="protein sequence ID" value="QGG80441.1"/>
    <property type="molecule type" value="Genomic_DNA"/>
</dbReference>
<dbReference type="AlphaFoldDB" id="A0A5Q2QDK2"/>
<organism evidence="1 2">
    <name type="scientific">Litorivicinus lipolyticus</name>
    <dbReference type="NCBI Taxonomy" id="418701"/>
    <lineage>
        <taxon>Bacteria</taxon>
        <taxon>Pseudomonadati</taxon>
        <taxon>Pseudomonadota</taxon>
        <taxon>Gammaproteobacteria</taxon>
        <taxon>Oceanospirillales</taxon>
        <taxon>Litorivicinaceae</taxon>
        <taxon>Litorivicinus</taxon>
    </lineage>
</organism>
<reference evidence="1 2" key="1">
    <citation type="submission" date="2019-11" db="EMBL/GenBank/DDBJ databases">
        <authorList>
            <person name="Khan S.A."/>
            <person name="Jeon C.O."/>
            <person name="Chun B.H."/>
        </authorList>
    </citation>
    <scope>NUCLEOTIDE SEQUENCE [LARGE SCALE GENOMIC DNA]</scope>
    <source>
        <strain evidence="1 2">IMCC 1097</strain>
    </source>
</reference>
<dbReference type="Gene3D" id="3.30.1360.120">
    <property type="entry name" value="Probable tRNA modification gtpase trme, domain 1"/>
    <property type="match status" value="1"/>
</dbReference>
<keyword evidence="2" id="KW-1185">Reference proteome</keyword>
<dbReference type="KEGG" id="llp:GH975_07585"/>
<protein>
    <submittedName>
        <fullName evidence="1">Sarcosine oxidase subunit gamma</fullName>
    </submittedName>
</protein>